<comment type="caution">
    <text evidence="2">The sequence shown here is derived from an EMBL/GenBank/DDBJ whole genome shotgun (WGS) entry which is preliminary data.</text>
</comment>
<feature type="compositionally biased region" description="Basic and acidic residues" evidence="1">
    <location>
        <begin position="111"/>
        <end position="127"/>
    </location>
</feature>
<organism evidence="2 3">
    <name type="scientific">Trichonephila inaurata madagascariensis</name>
    <dbReference type="NCBI Taxonomy" id="2747483"/>
    <lineage>
        <taxon>Eukaryota</taxon>
        <taxon>Metazoa</taxon>
        <taxon>Ecdysozoa</taxon>
        <taxon>Arthropoda</taxon>
        <taxon>Chelicerata</taxon>
        <taxon>Arachnida</taxon>
        <taxon>Araneae</taxon>
        <taxon>Araneomorphae</taxon>
        <taxon>Entelegynae</taxon>
        <taxon>Araneoidea</taxon>
        <taxon>Nephilidae</taxon>
        <taxon>Trichonephila</taxon>
        <taxon>Trichonephila inaurata</taxon>
    </lineage>
</organism>
<dbReference type="Proteomes" id="UP000886998">
    <property type="component" value="Unassembled WGS sequence"/>
</dbReference>
<accession>A0A8X6WVX7</accession>
<dbReference type="EMBL" id="BMAV01003028">
    <property type="protein sequence ID" value="GFY42354.1"/>
    <property type="molecule type" value="Genomic_DNA"/>
</dbReference>
<gene>
    <name evidence="2" type="ORF">TNIN_420221</name>
</gene>
<feature type="region of interest" description="Disordered" evidence="1">
    <location>
        <begin position="111"/>
        <end position="132"/>
    </location>
</feature>
<evidence type="ECO:0000313" key="2">
    <source>
        <dbReference type="EMBL" id="GFY42354.1"/>
    </source>
</evidence>
<evidence type="ECO:0000313" key="3">
    <source>
        <dbReference type="Proteomes" id="UP000886998"/>
    </source>
</evidence>
<keyword evidence="3" id="KW-1185">Reference proteome</keyword>
<reference evidence="2" key="1">
    <citation type="submission" date="2020-08" db="EMBL/GenBank/DDBJ databases">
        <title>Multicomponent nature underlies the extraordinary mechanical properties of spider dragline silk.</title>
        <authorList>
            <person name="Kono N."/>
            <person name="Nakamura H."/>
            <person name="Mori M."/>
            <person name="Yoshida Y."/>
            <person name="Ohtoshi R."/>
            <person name="Malay A.D."/>
            <person name="Moran D.A.P."/>
            <person name="Tomita M."/>
            <person name="Numata K."/>
            <person name="Arakawa K."/>
        </authorList>
    </citation>
    <scope>NUCLEOTIDE SEQUENCE</scope>
</reference>
<sequence length="214" mass="24365">MMHRPGPLSCCYYSEVTKKDLQNPENMLLQCDEDIVPSEERRKSFSRSRKYSYKRAILGDKFKDDMLTDVASANGYKTGKLQSVEKIRKKARKRCFIKIEVVSQKCCEAPEKNKKATEAPAKKEKNKNTSKRFAKFRKISGAQQELSDTKHEISKESSSANEINISQHTLAAKRSLTLVNTESVDDVETSEKENDSNRRSLKQAALHLLCLGNQ</sequence>
<dbReference type="AlphaFoldDB" id="A0A8X6WVX7"/>
<protein>
    <submittedName>
        <fullName evidence="2">Uncharacterized protein</fullName>
    </submittedName>
</protein>
<evidence type="ECO:0000256" key="1">
    <source>
        <dbReference type="SAM" id="MobiDB-lite"/>
    </source>
</evidence>
<name>A0A8X6WVX7_9ARAC</name>
<proteinExistence type="predicted"/>